<dbReference type="PANTHER" id="PTHR35889">
    <property type="entry name" value="CYCLOINULO-OLIGOSACCHARIDE FRUCTANOTRANSFERASE-RELATED"/>
    <property type="match status" value="1"/>
</dbReference>
<reference evidence="3 4" key="1">
    <citation type="submission" date="2021-11" db="EMBL/GenBank/DDBJ databases">
        <title>Genomic of Niabella pedocola.</title>
        <authorList>
            <person name="Wu T."/>
        </authorList>
    </citation>
    <scope>NUCLEOTIDE SEQUENCE [LARGE SCALE GENOMIC DNA]</scope>
    <source>
        <strain evidence="3 4">JCM 31011</strain>
    </source>
</reference>
<feature type="domain" description="Cytochrome C Planctomycete-type" evidence="2">
    <location>
        <begin position="172"/>
        <end position="231"/>
    </location>
</feature>
<dbReference type="SUPFAM" id="SSF46626">
    <property type="entry name" value="Cytochrome c"/>
    <property type="match status" value="1"/>
</dbReference>
<dbReference type="InterPro" id="IPR011429">
    <property type="entry name" value="Cyt_c_Planctomycete-type"/>
</dbReference>
<proteinExistence type="predicted"/>
<comment type="caution">
    <text evidence="3">The sequence shown here is derived from an EMBL/GenBank/DDBJ whole genome shotgun (WGS) entry which is preliminary data.</text>
</comment>
<sequence length="467" mass="50672">MKMLALVDFIGRFHPVWVHLPIGILLMACLFQLFAKRYPLLKPAIPVLLFWGAITAIASCITGYLLSLSGDYDQALVTQHQWMGIATAAVSLIFYGLNRLSLTGRYTRLGAVVILILIMITGHLGGSLTHGADYLTAGINEAGTAQEMKPIPNIQEAVLYTDVVQPVLQRKCYSCHGSSKQKGKLRLDAEAQILKGGKDGKAIVSGKPDESALIKRLLLPLNDDDHMPPKEKPQLTPNEVAVLSWWISTGNSFTKKVKELPQPDKIKPVLAALQSGSSGEIAKKTELPEEEVGPADEGTLNKLKEAGIIAVPVSNETNYLSVSFVTAGSRAQELVKLLEPLKKQIVWLKLEDSNITDEGLAVIAKFTHLTRLQLANTKITDAGLAQLRSLQQLQVLNLVGTGITEKGLASLKELKSLRALYLYKTGVGTAAWARLKQSFPKTVLDSGGYTVPTLPTDTALVTADNKK</sequence>
<organism evidence="3 4">
    <name type="scientific">Niabella pedocola</name>
    <dbReference type="NCBI Taxonomy" id="1752077"/>
    <lineage>
        <taxon>Bacteria</taxon>
        <taxon>Pseudomonadati</taxon>
        <taxon>Bacteroidota</taxon>
        <taxon>Chitinophagia</taxon>
        <taxon>Chitinophagales</taxon>
        <taxon>Chitinophagaceae</taxon>
        <taxon>Niabella</taxon>
    </lineage>
</organism>
<gene>
    <name evidence="3" type="ORF">LQ567_15115</name>
</gene>
<feature type="transmembrane region" description="Helical" evidence="1">
    <location>
        <begin position="79"/>
        <end position="97"/>
    </location>
</feature>
<dbReference type="PANTHER" id="PTHR35889:SF3">
    <property type="entry name" value="F-BOX DOMAIN-CONTAINING PROTEIN"/>
    <property type="match status" value="1"/>
</dbReference>
<feature type="transmembrane region" description="Helical" evidence="1">
    <location>
        <begin position="16"/>
        <end position="35"/>
    </location>
</feature>
<feature type="transmembrane region" description="Helical" evidence="1">
    <location>
        <begin position="109"/>
        <end position="126"/>
    </location>
</feature>
<keyword evidence="1" id="KW-0812">Transmembrane</keyword>
<protein>
    <recommendedName>
        <fullName evidence="2">Cytochrome C Planctomycete-type domain-containing protein</fullName>
    </recommendedName>
</protein>
<dbReference type="InterPro" id="IPR036909">
    <property type="entry name" value="Cyt_c-like_dom_sf"/>
</dbReference>
<keyword evidence="1" id="KW-1133">Transmembrane helix</keyword>
<evidence type="ECO:0000256" key="1">
    <source>
        <dbReference type="SAM" id="Phobius"/>
    </source>
</evidence>
<dbReference type="Proteomes" id="UP001199816">
    <property type="component" value="Unassembled WGS sequence"/>
</dbReference>
<accession>A0ABS8PSS2</accession>
<dbReference type="Pfam" id="PF13516">
    <property type="entry name" value="LRR_6"/>
    <property type="match status" value="1"/>
</dbReference>
<keyword evidence="1" id="KW-0472">Membrane</keyword>
<dbReference type="Gene3D" id="3.80.10.10">
    <property type="entry name" value="Ribonuclease Inhibitor"/>
    <property type="match status" value="1"/>
</dbReference>
<name>A0ABS8PSS2_9BACT</name>
<evidence type="ECO:0000313" key="3">
    <source>
        <dbReference type="EMBL" id="MCD2424108.1"/>
    </source>
</evidence>
<dbReference type="InterPro" id="IPR032675">
    <property type="entry name" value="LRR_dom_sf"/>
</dbReference>
<dbReference type="PROSITE" id="PS51257">
    <property type="entry name" value="PROKAR_LIPOPROTEIN"/>
    <property type="match status" value="1"/>
</dbReference>
<keyword evidence="4" id="KW-1185">Reference proteome</keyword>
<evidence type="ECO:0000259" key="2">
    <source>
        <dbReference type="Pfam" id="PF07635"/>
    </source>
</evidence>
<dbReference type="RefSeq" id="WP_231005363.1">
    <property type="nucleotide sequence ID" value="NZ_JAJNEC010000005.1"/>
</dbReference>
<dbReference type="SUPFAM" id="SSF52047">
    <property type="entry name" value="RNI-like"/>
    <property type="match status" value="1"/>
</dbReference>
<dbReference type="Pfam" id="PF07635">
    <property type="entry name" value="PSCyt1"/>
    <property type="match status" value="1"/>
</dbReference>
<dbReference type="InterPro" id="IPR001611">
    <property type="entry name" value="Leu-rich_rpt"/>
</dbReference>
<dbReference type="EMBL" id="JAJNEC010000005">
    <property type="protein sequence ID" value="MCD2424108.1"/>
    <property type="molecule type" value="Genomic_DNA"/>
</dbReference>
<feature type="transmembrane region" description="Helical" evidence="1">
    <location>
        <begin position="47"/>
        <end position="67"/>
    </location>
</feature>
<evidence type="ECO:0000313" key="4">
    <source>
        <dbReference type="Proteomes" id="UP001199816"/>
    </source>
</evidence>